<evidence type="ECO:0000313" key="4">
    <source>
        <dbReference type="Proteomes" id="UP001190640"/>
    </source>
</evidence>
<gene>
    <name evidence="5" type="primary">LOC129339137</name>
</gene>
<keyword evidence="1" id="KW-0325">Glycoprotein</keyword>
<evidence type="ECO:0000259" key="3">
    <source>
        <dbReference type="PROSITE" id="PS51004"/>
    </source>
</evidence>
<dbReference type="PANTHER" id="PTHR11036:SF12">
    <property type="entry name" value="SEMAPHORIN-6A"/>
    <property type="match status" value="1"/>
</dbReference>
<evidence type="ECO:0000256" key="1">
    <source>
        <dbReference type="ARBA" id="ARBA00023180"/>
    </source>
</evidence>
<dbReference type="GO" id="GO:0045499">
    <property type="term" value="F:chemorepellent activity"/>
    <property type="evidence" value="ECO:0007669"/>
    <property type="project" value="TreeGrafter"/>
</dbReference>
<dbReference type="GO" id="GO:0001755">
    <property type="term" value="P:neural crest cell migration"/>
    <property type="evidence" value="ECO:0007669"/>
    <property type="project" value="TreeGrafter"/>
</dbReference>
<protein>
    <submittedName>
        <fullName evidence="5">Semaphorin-6A-like</fullName>
    </submittedName>
</protein>
<reference evidence="5" key="1">
    <citation type="submission" date="2025-08" db="UniProtKB">
        <authorList>
            <consortium name="RefSeq"/>
        </authorList>
    </citation>
    <scope>IDENTIFICATION</scope>
    <source>
        <tissue evidence="5">Blood</tissue>
    </source>
</reference>
<dbReference type="Proteomes" id="UP001190640">
    <property type="component" value="Chromosome 12"/>
</dbReference>
<feature type="domain" description="Sema" evidence="3">
    <location>
        <begin position="13"/>
        <end position="499"/>
    </location>
</feature>
<proteinExistence type="predicted"/>
<evidence type="ECO:0000313" key="5">
    <source>
        <dbReference type="RefSeq" id="XP_054849718.1"/>
    </source>
</evidence>
<dbReference type="InterPro" id="IPR015943">
    <property type="entry name" value="WD40/YVTN_repeat-like_dom_sf"/>
</dbReference>
<dbReference type="GO" id="GO:0007411">
    <property type="term" value="P:axon guidance"/>
    <property type="evidence" value="ECO:0007669"/>
    <property type="project" value="TreeGrafter"/>
</dbReference>
<dbReference type="GO" id="GO:2001224">
    <property type="term" value="P:positive regulation of neuron migration"/>
    <property type="evidence" value="ECO:0007669"/>
    <property type="project" value="TreeGrafter"/>
</dbReference>
<sequence>MADRPITDKFVPELNLLSSFVIDTEDYLVFVGHESGDDTEEYELEIQQVVIVDRILYIAARNNIYTVDMDTSHTREIYFNKKLTWKSSREKLEKCILMGKFGYECHNFIKVLIKRNEDTLFICGTDSFSPTCRNYKIDTLEVEEEISGKGRCPYDAKDNNVALFAGGYLYSGTVSDAMSRDSLIYRSLGDTPPLRTAQYDSKWLKDPNFIHVVDYGNYIYYFFREVAVEYFNVGEIIVSRVARICKNDMGGNMAFLDQKWTSFLKARLNCLVPSLVNFYFNILQAVTNVVHINGHDVVFAVFTTPENSIPGSAVCAYDMLELDKVFSGRFKEQLSPASIWTPVPSYRIPTPRPGSCAGSEPLEEYTSSNDFPEDILKFMKNYHLMNEGISSIESRPWFLRTTAKYRITHIAVDVSAGANEDRVVVFLGSQKGMILKVVDISGENAFLSKSLFVEEMVVYNSKKCQYKGWNDPKIMSMKLDKPSDALYVAFRTCVIKVPLARCHFNGKCKKACIANRDPYCGWVKESEECKYLIPGDGQEFEQDVDHGNLQDMDDCSKK</sequence>
<dbReference type="SUPFAM" id="SSF101912">
    <property type="entry name" value="Sema domain"/>
    <property type="match status" value="1"/>
</dbReference>
<dbReference type="GO" id="GO:0071526">
    <property type="term" value="P:semaphorin-plexin signaling pathway"/>
    <property type="evidence" value="ECO:0007669"/>
    <property type="project" value="TreeGrafter"/>
</dbReference>
<dbReference type="PANTHER" id="PTHR11036">
    <property type="entry name" value="SEMAPHORIN"/>
    <property type="match status" value="1"/>
</dbReference>
<dbReference type="GeneID" id="129339137"/>
<dbReference type="RefSeq" id="XP_054849718.1">
    <property type="nucleotide sequence ID" value="XM_054993743.1"/>
</dbReference>
<comment type="caution">
    <text evidence="2">Lacks conserved residue(s) required for the propagation of feature annotation.</text>
</comment>
<dbReference type="KEGG" id="emc:129339137"/>
<dbReference type="SUPFAM" id="SSF103575">
    <property type="entry name" value="Plexin repeat"/>
    <property type="match status" value="1"/>
</dbReference>
<keyword evidence="4" id="KW-1185">Reference proteome</keyword>
<dbReference type="GO" id="GO:0030215">
    <property type="term" value="F:semaphorin receptor binding"/>
    <property type="evidence" value="ECO:0007669"/>
    <property type="project" value="InterPro"/>
</dbReference>
<dbReference type="Pfam" id="PF01403">
    <property type="entry name" value="Sema"/>
    <property type="match status" value="1"/>
</dbReference>
<organism evidence="4 5">
    <name type="scientific">Eublepharis macularius</name>
    <name type="common">Leopard gecko</name>
    <name type="synonym">Cyrtodactylus macularius</name>
    <dbReference type="NCBI Taxonomy" id="481883"/>
    <lineage>
        <taxon>Eukaryota</taxon>
        <taxon>Metazoa</taxon>
        <taxon>Chordata</taxon>
        <taxon>Craniata</taxon>
        <taxon>Vertebrata</taxon>
        <taxon>Euteleostomi</taxon>
        <taxon>Lepidosauria</taxon>
        <taxon>Squamata</taxon>
        <taxon>Bifurcata</taxon>
        <taxon>Gekkota</taxon>
        <taxon>Eublepharidae</taxon>
        <taxon>Eublepharinae</taxon>
        <taxon>Eublepharis</taxon>
    </lineage>
</organism>
<dbReference type="PROSITE" id="PS51004">
    <property type="entry name" value="SEMA"/>
    <property type="match status" value="1"/>
</dbReference>
<dbReference type="AlphaFoldDB" id="A0AA97K2P9"/>
<dbReference type="InterPro" id="IPR036352">
    <property type="entry name" value="Semap_dom_sf"/>
</dbReference>
<dbReference type="Gene3D" id="2.130.10.10">
    <property type="entry name" value="YVTN repeat-like/Quinoprotein amine dehydrogenase"/>
    <property type="match status" value="1"/>
</dbReference>
<name>A0AA97K2P9_EUBMA</name>
<dbReference type="SMART" id="SM00630">
    <property type="entry name" value="Sema"/>
    <property type="match status" value="1"/>
</dbReference>
<dbReference type="Gene3D" id="3.30.1680.10">
    <property type="entry name" value="ligand-binding face of the semaphorins, domain 2"/>
    <property type="match status" value="1"/>
</dbReference>
<accession>A0AA97K2P9</accession>
<evidence type="ECO:0000256" key="2">
    <source>
        <dbReference type="PROSITE-ProRule" id="PRU00352"/>
    </source>
</evidence>
<dbReference type="InterPro" id="IPR027231">
    <property type="entry name" value="Semaphorin"/>
</dbReference>
<dbReference type="GO" id="GO:0005886">
    <property type="term" value="C:plasma membrane"/>
    <property type="evidence" value="ECO:0007669"/>
    <property type="project" value="TreeGrafter"/>
</dbReference>
<dbReference type="InterPro" id="IPR001627">
    <property type="entry name" value="Semap_dom"/>
</dbReference>